<dbReference type="PANTHER" id="PTHR37944:SF1">
    <property type="entry name" value="PORIN B"/>
    <property type="match status" value="1"/>
</dbReference>
<proteinExistence type="inferred from homology"/>
<evidence type="ECO:0000256" key="3">
    <source>
        <dbReference type="SAM" id="SignalP"/>
    </source>
</evidence>
<feature type="compositionally biased region" description="Polar residues" evidence="2">
    <location>
        <begin position="38"/>
        <end position="54"/>
    </location>
</feature>
<keyword evidence="3" id="KW-0732">Signal</keyword>
<sequence length="183" mass="19740">MLERMTQTRPSRRRGVRIGTASALLAAGLAAATGASAQQPSPVGQFNDQTQPRTDPNIAAKPADPVRTGPLAPWATDMAARGLTFDINIYNFYQANPSAGLRTGEQSNSTYFVLSMTADMQRLAGIAGGTIKFTQTFFGNVRNLNMAADIGDTTVGYQPPFNPNSNRLSLLTYQQKLLDDRLV</sequence>
<accession>A0A833J4L1</accession>
<dbReference type="InterPro" id="IPR052932">
    <property type="entry name" value="OprB_Porin"/>
</dbReference>
<feature type="signal peptide" evidence="3">
    <location>
        <begin position="1"/>
        <end position="37"/>
    </location>
</feature>
<dbReference type="InterPro" id="IPR038673">
    <property type="entry name" value="OprB_sf"/>
</dbReference>
<evidence type="ECO:0000313" key="4">
    <source>
        <dbReference type="EMBL" id="KAB7783542.1"/>
    </source>
</evidence>
<dbReference type="Proteomes" id="UP000469949">
    <property type="component" value="Unassembled WGS sequence"/>
</dbReference>
<protein>
    <submittedName>
        <fullName evidence="4">Outer membrane low permeability porin OprB family</fullName>
    </submittedName>
</protein>
<evidence type="ECO:0000256" key="2">
    <source>
        <dbReference type="SAM" id="MobiDB-lite"/>
    </source>
</evidence>
<name>A0A833J4L1_9HYPH</name>
<feature type="chain" id="PRO_5032546516" evidence="3">
    <location>
        <begin position="38"/>
        <end position="183"/>
    </location>
</feature>
<dbReference type="AlphaFoldDB" id="A0A833J4L1"/>
<dbReference type="PANTHER" id="PTHR37944">
    <property type="entry name" value="PORIN B"/>
    <property type="match status" value="1"/>
</dbReference>
<comment type="similarity">
    <text evidence="1">Belongs to the OprB family.</text>
</comment>
<gene>
    <name evidence="4" type="ORF">F8B43_3465</name>
</gene>
<evidence type="ECO:0000256" key="1">
    <source>
        <dbReference type="ARBA" id="ARBA00008769"/>
    </source>
</evidence>
<reference evidence="4 5" key="1">
    <citation type="submission" date="2019-10" db="EMBL/GenBank/DDBJ databases">
        <title>Draft Genome Sequence of the Caffeine Degrading Methylotroph Methylorubrum populi PINKEL.</title>
        <authorList>
            <person name="Dawson S.C."/>
            <person name="Zhang X."/>
            <person name="Wright M.E."/>
            <person name="Sharma G."/>
            <person name="Langner J.T."/>
            <person name="Ditty J.L."/>
            <person name="Subuyuj G.A."/>
        </authorList>
    </citation>
    <scope>NUCLEOTIDE SEQUENCE [LARGE SCALE GENOMIC DNA]</scope>
    <source>
        <strain evidence="4 5">Pinkel</strain>
    </source>
</reference>
<dbReference type="GO" id="GO:0008643">
    <property type="term" value="P:carbohydrate transport"/>
    <property type="evidence" value="ECO:0007669"/>
    <property type="project" value="TreeGrafter"/>
</dbReference>
<dbReference type="EMBL" id="WEKV01000014">
    <property type="protein sequence ID" value="KAB7783542.1"/>
    <property type="molecule type" value="Genomic_DNA"/>
</dbReference>
<feature type="region of interest" description="Disordered" evidence="2">
    <location>
        <begin position="35"/>
        <end position="69"/>
    </location>
</feature>
<dbReference type="Gene3D" id="2.40.160.180">
    <property type="entry name" value="Carbohydrate-selective porin OprB"/>
    <property type="match status" value="1"/>
</dbReference>
<feature type="non-terminal residue" evidence="4">
    <location>
        <position position="183"/>
    </location>
</feature>
<organism evidence="4 5">
    <name type="scientific">Methylorubrum populi</name>
    <dbReference type="NCBI Taxonomy" id="223967"/>
    <lineage>
        <taxon>Bacteria</taxon>
        <taxon>Pseudomonadati</taxon>
        <taxon>Pseudomonadota</taxon>
        <taxon>Alphaproteobacteria</taxon>
        <taxon>Hyphomicrobiales</taxon>
        <taxon>Methylobacteriaceae</taxon>
        <taxon>Methylorubrum</taxon>
    </lineage>
</organism>
<evidence type="ECO:0000313" key="5">
    <source>
        <dbReference type="Proteomes" id="UP000469949"/>
    </source>
</evidence>
<comment type="caution">
    <text evidence="4">The sequence shown here is derived from an EMBL/GenBank/DDBJ whole genome shotgun (WGS) entry which is preliminary data.</text>
</comment>